<reference evidence="2 3" key="1">
    <citation type="journal article" date="2017" name="Curr. Biol.">
        <title>Genome architecture and evolution of a unichromosomal asexual nematode.</title>
        <authorList>
            <person name="Fradin H."/>
            <person name="Zegar C."/>
            <person name="Gutwein M."/>
            <person name="Lucas J."/>
            <person name="Kovtun M."/>
            <person name="Corcoran D."/>
            <person name="Baugh L.R."/>
            <person name="Kiontke K."/>
            <person name="Gunsalus K."/>
            <person name="Fitch D.H."/>
            <person name="Piano F."/>
        </authorList>
    </citation>
    <scope>NUCLEOTIDE SEQUENCE [LARGE SCALE GENOMIC DNA]</scope>
    <source>
        <strain evidence="2">PF1309</strain>
    </source>
</reference>
<feature type="compositionally biased region" description="Polar residues" evidence="1">
    <location>
        <begin position="225"/>
        <end position="236"/>
    </location>
</feature>
<comment type="caution">
    <text evidence="2">The sequence shown here is derived from an EMBL/GenBank/DDBJ whole genome shotgun (WGS) entry which is preliminary data.</text>
</comment>
<evidence type="ECO:0000313" key="2">
    <source>
        <dbReference type="EMBL" id="PAV62830.1"/>
    </source>
</evidence>
<accession>A0A2A2JM68</accession>
<keyword evidence="3" id="KW-1185">Reference proteome</keyword>
<sequence>MKSFRGSSDNTELESLSDWDWDCSGLPILEADDPFVSRSLTETNRRLSLIVQQLAAYMEQFRPNYSPDLSSCSPNLSIKTDDDSTYFPDDYQRLSPMPSPGVQHQFSSGSGPLKCEVIDHGFVSDGPIRSVKRGRPMKALSVGASSQAKYAKKYREDRKNELSYYKNLSEQLMEEVKMLRQKDRQRDEQERVVRQEMEGLRQALQRTSQLEGIVQQLKSLVGNSGNKQQLVETKPSSPDDFQLPGSSSPTEGLFSCFGNSEGRSPFDLIPFEETVDIRELDDFLFKND</sequence>
<proteinExistence type="predicted"/>
<protein>
    <submittedName>
        <fullName evidence="2">Uncharacterized protein</fullName>
    </submittedName>
</protein>
<feature type="region of interest" description="Disordered" evidence="1">
    <location>
        <begin position="225"/>
        <end position="257"/>
    </location>
</feature>
<dbReference type="AlphaFoldDB" id="A0A2A2JM68"/>
<gene>
    <name evidence="2" type="ORF">WR25_17851</name>
</gene>
<name>A0A2A2JM68_9BILA</name>
<dbReference type="EMBL" id="LIAE01010344">
    <property type="protein sequence ID" value="PAV62830.1"/>
    <property type="molecule type" value="Genomic_DNA"/>
</dbReference>
<organism evidence="2 3">
    <name type="scientific">Diploscapter pachys</name>
    <dbReference type="NCBI Taxonomy" id="2018661"/>
    <lineage>
        <taxon>Eukaryota</taxon>
        <taxon>Metazoa</taxon>
        <taxon>Ecdysozoa</taxon>
        <taxon>Nematoda</taxon>
        <taxon>Chromadorea</taxon>
        <taxon>Rhabditida</taxon>
        <taxon>Rhabditina</taxon>
        <taxon>Rhabditomorpha</taxon>
        <taxon>Rhabditoidea</taxon>
        <taxon>Rhabditidae</taxon>
        <taxon>Diploscapter</taxon>
    </lineage>
</organism>
<dbReference type="Proteomes" id="UP000218231">
    <property type="component" value="Unassembled WGS sequence"/>
</dbReference>
<evidence type="ECO:0000313" key="3">
    <source>
        <dbReference type="Proteomes" id="UP000218231"/>
    </source>
</evidence>
<evidence type="ECO:0000256" key="1">
    <source>
        <dbReference type="SAM" id="MobiDB-lite"/>
    </source>
</evidence>